<proteinExistence type="predicted"/>
<reference evidence="1" key="2">
    <citation type="journal article" date="2015" name="Fish Shellfish Immunol.">
        <title>Early steps in the European eel (Anguilla anguilla)-Vibrio vulnificus interaction in the gills: Role of the RtxA13 toxin.</title>
        <authorList>
            <person name="Callol A."/>
            <person name="Pajuelo D."/>
            <person name="Ebbesson L."/>
            <person name="Teles M."/>
            <person name="MacKenzie S."/>
            <person name="Amaro C."/>
        </authorList>
    </citation>
    <scope>NUCLEOTIDE SEQUENCE</scope>
</reference>
<sequence length="70" mass="8057">MTFISSFFSFFMYCDCGSNQISCYIARSGKVTDVLILSDFSLERSKSCGAYQQENSFSRMFLICLHISMY</sequence>
<name>A0A0E9X4K6_ANGAN</name>
<organism evidence="1">
    <name type="scientific">Anguilla anguilla</name>
    <name type="common">European freshwater eel</name>
    <name type="synonym">Muraena anguilla</name>
    <dbReference type="NCBI Taxonomy" id="7936"/>
    <lineage>
        <taxon>Eukaryota</taxon>
        <taxon>Metazoa</taxon>
        <taxon>Chordata</taxon>
        <taxon>Craniata</taxon>
        <taxon>Vertebrata</taxon>
        <taxon>Euteleostomi</taxon>
        <taxon>Actinopterygii</taxon>
        <taxon>Neopterygii</taxon>
        <taxon>Teleostei</taxon>
        <taxon>Anguilliformes</taxon>
        <taxon>Anguillidae</taxon>
        <taxon>Anguilla</taxon>
    </lineage>
</organism>
<accession>A0A0E9X4K6</accession>
<evidence type="ECO:0000313" key="1">
    <source>
        <dbReference type="EMBL" id="JAH97386.1"/>
    </source>
</evidence>
<dbReference type="AlphaFoldDB" id="A0A0E9X4K6"/>
<dbReference type="EMBL" id="GBXM01011191">
    <property type="protein sequence ID" value="JAH97386.1"/>
    <property type="molecule type" value="Transcribed_RNA"/>
</dbReference>
<reference evidence="1" key="1">
    <citation type="submission" date="2014-11" db="EMBL/GenBank/DDBJ databases">
        <authorList>
            <person name="Amaro Gonzalez C."/>
        </authorList>
    </citation>
    <scope>NUCLEOTIDE SEQUENCE</scope>
</reference>
<protein>
    <submittedName>
        <fullName evidence="1">Uncharacterized protein</fullName>
    </submittedName>
</protein>